<dbReference type="STRING" id="28115.HQ47_10140"/>
<dbReference type="Pfam" id="PF01037">
    <property type="entry name" value="AsnC_trans_reg"/>
    <property type="match status" value="1"/>
</dbReference>
<evidence type="ECO:0000313" key="5">
    <source>
        <dbReference type="EMBL" id="KGN72294.1"/>
    </source>
</evidence>
<dbReference type="SUPFAM" id="SSF54909">
    <property type="entry name" value="Dimeric alpha+beta barrel"/>
    <property type="match status" value="1"/>
</dbReference>
<dbReference type="Proteomes" id="UP000030103">
    <property type="component" value="Unassembled WGS sequence"/>
</dbReference>
<keyword evidence="3" id="KW-0804">Transcription</keyword>
<dbReference type="EMBL" id="JRFA01000031">
    <property type="protein sequence ID" value="KGN72294.1"/>
    <property type="molecule type" value="Genomic_DNA"/>
</dbReference>
<dbReference type="AlphaFoldDB" id="A0A0A2E771"/>
<dbReference type="Gene3D" id="1.10.10.10">
    <property type="entry name" value="Winged helix-like DNA-binding domain superfamily/Winged helix DNA-binding domain"/>
    <property type="match status" value="1"/>
</dbReference>
<dbReference type="GO" id="GO:0006355">
    <property type="term" value="P:regulation of DNA-templated transcription"/>
    <property type="evidence" value="ECO:0007669"/>
    <property type="project" value="UniProtKB-ARBA"/>
</dbReference>
<dbReference type="SMART" id="SM00344">
    <property type="entry name" value="HTH_ASNC"/>
    <property type="match status" value="1"/>
</dbReference>
<dbReference type="InterPro" id="IPR000485">
    <property type="entry name" value="AsnC-type_HTH_dom"/>
</dbReference>
<dbReference type="PROSITE" id="PS50956">
    <property type="entry name" value="HTH_ASNC_2"/>
    <property type="match status" value="1"/>
</dbReference>
<comment type="caution">
    <text evidence="5">The sequence shown here is derived from an EMBL/GenBank/DDBJ whole genome shotgun (WGS) entry which is preliminary data.</text>
</comment>
<evidence type="ECO:0000259" key="4">
    <source>
        <dbReference type="PROSITE" id="PS50956"/>
    </source>
</evidence>
<dbReference type="eggNOG" id="COG1522">
    <property type="taxonomic scope" value="Bacteria"/>
</dbReference>
<evidence type="ECO:0000256" key="2">
    <source>
        <dbReference type="ARBA" id="ARBA00023125"/>
    </source>
</evidence>
<dbReference type="RefSeq" id="WP_026215815.1">
    <property type="nucleotide sequence ID" value="NZ_JASBZX010000012.1"/>
</dbReference>
<dbReference type="InterPro" id="IPR019887">
    <property type="entry name" value="Tscrpt_reg_AsnC/Lrp_C"/>
</dbReference>
<dbReference type="Pfam" id="PF13412">
    <property type="entry name" value="HTH_24"/>
    <property type="match status" value="1"/>
</dbReference>
<gene>
    <name evidence="5" type="ORF">HQ47_10140</name>
</gene>
<dbReference type="GO" id="GO:0005829">
    <property type="term" value="C:cytosol"/>
    <property type="evidence" value="ECO:0007669"/>
    <property type="project" value="TreeGrafter"/>
</dbReference>
<proteinExistence type="predicted"/>
<dbReference type="PANTHER" id="PTHR30154">
    <property type="entry name" value="LEUCINE-RESPONSIVE REGULATORY PROTEIN"/>
    <property type="match status" value="1"/>
</dbReference>
<evidence type="ECO:0000256" key="1">
    <source>
        <dbReference type="ARBA" id="ARBA00023015"/>
    </source>
</evidence>
<keyword evidence="1" id="KW-0805">Transcription regulation</keyword>
<keyword evidence="6" id="KW-1185">Reference proteome</keyword>
<dbReference type="InterPro" id="IPR019888">
    <property type="entry name" value="Tscrpt_reg_AsnC-like"/>
</dbReference>
<evidence type="ECO:0000313" key="6">
    <source>
        <dbReference type="Proteomes" id="UP000030103"/>
    </source>
</evidence>
<dbReference type="SUPFAM" id="SSF46785">
    <property type="entry name" value="Winged helix' DNA-binding domain"/>
    <property type="match status" value="1"/>
</dbReference>
<dbReference type="InterPro" id="IPR036390">
    <property type="entry name" value="WH_DNA-bd_sf"/>
</dbReference>
<dbReference type="GO" id="GO:0043565">
    <property type="term" value="F:sequence-specific DNA binding"/>
    <property type="evidence" value="ECO:0007669"/>
    <property type="project" value="InterPro"/>
</dbReference>
<name>A0A0A2E771_9PORP</name>
<dbReference type="InterPro" id="IPR036388">
    <property type="entry name" value="WH-like_DNA-bd_sf"/>
</dbReference>
<dbReference type="Gene3D" id="3.30.70.920">
    <property type="match status" value="1"/>
</dbReference>
<dbReference type="PRINTS" id="PR00033">
    <property type="entry name" value="HTHASNC"/>
</dbReference>
<accession>A0A0A2E771</accession>
<dbReference type="PANTHER" id="PTHR30154:SF34">
    <property type="entry name" value="TRANSCRIPTIONAL REGULATOR AZLB"/>
    <property type="match status" value="1"/>
</dbReference>
<protein>
    <submittedName>
        <fullName evidence="5">Transcriptional regulator</fullName>
    </submittedName>
</protein>
<evidence type="ECO:0000256" key="3">
    <source>
        <dbReference type="ARBA" id="ARBA00023163"/>
    </source>
</evidence>
<reference evidence="5 6" key="1">
    <citation type="submission" date="2014-09" db="EMBL/GenBank/DDBJ databases">
        <title>Draft Genome Sequence of Porphyromonas macacae COT-192_OH2859.</title>
        <authorList>
            <person name="Wallis C."/>
            <person name="Deusch O."/>
            <person name="O'Flynn C."/>
            <person name="Davis I."/>
            <person name="Horsfall A."/>
            <person name="Kirkwood N."/>
            <person name="Harris S."/>
            <person name="Eisen J.A."/>
            <person name="Coil D.A."/>
            <person name="Darling A.E."/>
            <person name="Jospin G."/>
            <person name="Alexiev A."/>
        </authorList>
    </citation>
    <scope>NUCLEOTIDE SEQUENCE [LARGE SCALE GENOMIC DNA]</scope>
    <source>
        <strain evidence="6">COT-192 OH2859</strain>
    </source>
</reference>
<feature type="domain" description="HTH asnC-type" evidence="4">
    <location>
        <begin position="4"/>
        <end position="65"/>
    </location>
</feature>
<dbReference type="GO" id="GO:0043200">
    <property type="term" value="P:response to amino acid"/>
    <property type="evidence" value="ECO:0007669"/>
    <property type="project" value="TreeGrafter"/>
</dbReference>
<sequence>MDKLDKLDLKILKIISTNARIPFKEVADLCGVSRAAIHQHVQRMIELGVITGSGFSVNPKALGFNTCTYIGVRLERGSLYKEVAPLLRQIPEIVECHYTTGPYSIFVKLYAEDNNDLMRILNGIIQEIPGVTGTETLISLDESFMRSLYIPIPDED</sequence>
<dbReference type="OrthoDB" id="1094536at2"/>
<dbReference type="InterPro" id="IPR011008">
    <property type="entry name" value="Dimeric_a/b-barrel"/>
</dbReference>
<keyword evidence="2" id="KW-0238">DNA-binding</keyword>
<organism evidence="5 6">
    <name type="scientific">Porphyromonas macacae</name>
    <dbReference type="NCBI Taxonomy" id="28115"/>
    <lineage>
        <taxon>Bacteria</taxon>
        <taxon>Pseudomonadati</taxon>
        <taxon>Bacteroidota</taxon>
        <taxon>Bacteroidia</taxon>
        <taxon>Bacteroidales</taxon>
        <taxon>Porphyromonadaceae</taxon>
        <taxon>Porphyromonas</taxon>
    </lineage>
</organism>
<dbReference type="CDD" id="cd00090">
    <property type="entry name" value="HTH_ARSR"/>
    <property type="match status" value="1"/>
</dbReference>
<dbReference type="InterPro" id="IPR011991">
    <property type="entry name" value="ArsR-like_HTH"/>
</dbReference>